<dbReference type="Proteomes" id="UP000789405">
    <property type="component" value="Unassembled WGS sequence"/>
</dbReference>
<reference evidence="2" key="1">
    <citation type="submission" date="2021-06" db="EMBL/GenBank/DDBJ databases">
        <authorList>
            <person name="Kallberg Y."/>
            <person name="Tangrot J."/>
            <person name="Rosling A."/>
        </authorList>
    </citation>
    <scope>NUCLEOTIDE SEQUENCE</scope>
    <source>
        <strain evidence="2">MA453B</strain>
    </source>
</reference>
<feature type="compositionally biased region" description="Basic residues" evidence="1">
    <location>
        <begin position="50"/>
        <end position="60"/>
    </location>
</feature>
<dbReference type="EMBL" id="CAJVPY010027996">
    <property type="protein sequence ID" value="CAG8791946.1"/>
    <property type="molecule type" value="Genomic_DNA"/>
</dbReference>
<evidence type="ECO:0000313" key="2">
    <source>
        <dbReference type="EMBL" id="CAG8791946.1"/>
    </source>
</evidence>
<proteinExistence type="predicted"/>
<evidence type="ECO:0000313" key="3">
    <source>
        <dbReference type="Proteomes" id="UP000789405"/>
    </source>
</evidence>
<keyword evidence="3" id="KW-1185">Reference proteome</keyword>
<dbReference type="AlphaFoldDB" id="A0A9N9P0Y0"/>
<sequence>MSSNQSFDETTDGKNTEDGEDNTTGTLPITSYFTSCKRPTEKSSNQNVMQKKKVSPKAVG</sequence>
<organism evidence="2 3">
    <name type="scientific">Dentiscutata erythropus</name>
    <dbReference type="NCBI Taxonomy" id="1348616"/>
    <lineage>
        <taxon>Eukaryota</taxon>
        <taxon>Fungi</taxon>
        <taxon>Fungi incertae sedis</taxon>
        <taxon>Mucoromycota</taxon>
        <taxon>Glomeromycotina</taxon>
        <taxon>Glomeromycetes</taxon>
        <taxon>Diversisporales</taxon>
        <taxon>Gigasporaceae</taxon>
        <taxon>Dentiscutata</taxon>
    </lineage>
</organism>
<gene>
    <name evidence="2" type="ORF">DERYTH_LOCUS21601</name>
</gene>
<feature type="region of interest" description="Disordered" evidence="1">
    <location>
        <begin position="1"/>
        <end position="60"/>
    </location>
</feature>
<evidence type="ECO:0000256" key="1">
    <source>
        <dbReference type="SAM" id="MobiDB-lite"/>
    </source>
</evidence>
<feature type="compositionally biased region" description="Polar residues" evidence="1">
    <location>
        <begin position="22"/>
        <end position="34"/>
    </location>
</feature>
<feature type="non-terminal residue" evidence="2">
    <location>
        <position position="1"/>
    </location>
</feature>
<name>A0A9N9P0Y0_9GLOM</name>
<accession>A0A9N9P0Y0</accession>
<protein>
    <submittedName>
        <fullName evidence="2">15229_t:CDS:1</fullName>
    </submittedName>
</protein>
<comment type="caution">
    <text evidence="2">The sequence shown here is derived from an EMBL/GenBank/DDBJ whole genome shotgun (WGS) entry which is preliminary data.</text>
</comment>